<organism evidence="1 2">
    <name type="scientific">Rosa chinensis</name>
    <name type="common">China rose</name>
    <dbReference type="NCBI Taxonomy" id="74649"/>
    <lineage>
        <taxon>Eukaryota</taxon>
        <taxon>Viridiplantae</taxon>
        <taxon>Streptophyta</taxon>
        <taxon>Embryophyta</taxon>
        <taxon>Tracheophyta</taxon>
        <taxon>Spermatophyta</taxon>
        <taxon>Magnoliopsida</taxon>
        <taxon>eudicotyledons</taxon>
        <taxon>Gunneridae</taxon>
        <taxon>Pentapetalae</taxon>
        <taxon>rosids</taxon>
        <taxon>fabids</taxon>
        <taxon>Rosales</taxon>
        <taxon>Rosaceae</taxon>
        <taxon>Rosoideae</taxon>
        <taxon>Rosoideae incertae sedis</taxon>
        <taxon>Rosa</taxon>
    </lineage>
</organism>
<protein>
    <submittedName>
        <fullName evidence="1">Uncharacterized protein</fullName>
    </submittedName>
</protein>
<evidence type="ECO:0000313" key="1">
    <source>
        <dbReference type="EMBL" id="PRQ29275.1"/>
    </source>
</evidence>
<proteinExistence type="predicted"/>
<comment type="caution">
    <text evidence="1">The sequence shown here is derived from an EMBL/GenBank/DDBJ whole genome shotgun (WGS) entry which is preliminary data.</text>
</comment>
<accession>A0A2P6Q515</accession>
<dbReference type="Proteomes" id="UP000238479">
    <property type="component" value="Chromosome 5"/>
</dbReference>
<sequence length="91" mass="10239">MSSYSNWCLRITLGLYLFMRRSPLWHGVKSGVFVKDALAILNEEAVGVQAMNAYLEILSYKPPEQGDPESLFMSTFDWGILGICDLIYSLG</sequence>
<name>A0A2P6Q515_ROSCH</name>
<dbReference type="EMBL" id="PDCK01000043">
    <property type="protein sequence ID" value="PRQ29275.1"/>
    <property type="molecule type" value="Genomic_DNA"/>
</dbReference>
<dbReference type="Gramene" id="PRQ29275">
    <property type="protein sequence ID" value="PRQ29275"/>
    <property type="gene ID" value="RchiOBHm_Chr5g0012151"/>
</dbReference>
<reference evidence="1 2" key="1">
    <citation type="journal article" date="2018" name="Nat. Genet.">
        <title>The Rosa genome provides new insights in the design of modern roses.</title>
        <authorList>
            <person name="Bendahmane M."/>
        </authorList>
    </citation>
    <scope>NUCLEOTIDE SEQUENCE [LARGE SCALE GENOMIC DNA]</scope>
    <source>
        <strain evidence="2">cv. Old Blush</strain>
    </source>
</reference>
<gene>
    <name evidence="1" type="ORF">RchiOBHm_Chr5g0012151</name>
</gene>
<evidence type="ECO:0000313" key="2">
    <source>
        <dbReference type="Proteomes" id="UP000238479"/>
    </source>
</evidence>
<dbReference type="AlphaFoldDB" id="A0A2P6Q515"/>
<keyword evidence="2" id="KW-1185">Reference proteome</keyword>